<dbReference type="Pfam" id="PF01784">
    <property type="entry name" value="DUF34_NIF3"/>
    <property type="match status" value="1"/>
</dbReference>
<dbReference type="PANTHER" id="PTHR13799:SF13">
    <property type="entry name" value="NIF3-LIKE PROTEIN 1"/>
    <property type="match status" value="1"/>
</dbReference>
<feature type="binding site" evidence="2">
    <location>
        <position position="305"/>
    </location>
    <ligand>
        <name>a divalent metal cation</name>
        <dbReference type="ChEBI" id="CHEBI:60240"/>
        <label>1</label>
    </ligand>
</feature>
<dbReference type="FunFam" id="3.40.1390.30:FF:000001">
    <property type="entry name" value="GTP cyclohydrolase 1 type 2"/>
    <property type="match status" value="1"/>
</dbReference>
<dbReference type="AlphaFoldDB" id="A0AA40C4Q0"/>
<feature type="binding site" evidence="2">
    <location>
        <position position="301"/>
    </location>
    <ligand>
        <name>a divalent metal cation</name>
        <dbReference type="ChEBI" id="CHEBI:60240"/>
        <label>1</label>
    </ligand>
</feature>
<dbReference type="EMBL" id="JAULSR010000003">
    <property type="protein sequence ID" value="KAK0625296.1"/>
    <property type="molecule type" value="Genomic_DNA"/>
</dbReference>
<evidence type="ECO:0000313" key="4">
    <source>
        <dbReference type="Proteomes" id="UP001174934"/>
    </source>
</evidence>
<name>A0AA40C4Q0_9PEZI</name>
<dbReference type="InterPro" id="IPR036069">
    <property type="entry name" value="DUF34/NIF3_sf"/>
</dbReference>
<reference evidence="3" key="1">
    <citation type="submission" date="2023-06" db="EMBL/GenBank/DDBJ databases">
        <title>Genome-scale phylogeny and comparative genomics of the fungal order Sordariales.</title>
        <authorList>
            <consortium name="Lawrence Berkeley National Laboratory"/>
            <person name="Hensen N."/>
            <person name="Bonometti L."/>
            <person name="Westerberg I."/>
            <person name="Brannstrom I.O."/>
            <person name="Guillou S."/>
            <person name="Cros-Aarteil S."/>
            <person name="Calhoun S."/>
            <person name="Haridas S."/>
            <person name="Kuo A."/>
            <person name="Mondo S."/>
            <person name="Pangilinan J."/>
            <person name="Riley R."/>
            <person name="LaButti K."/>
            <person name="Andreopoulos B."/>
            <person name="Lipzen A."/>
            <person name="Chen C."/>
            <person name="Yanf M."/>
            <person name="Daum C."/>
            <person name="Ng V."/>
            <person name="Clum A."/>
            <person name="Steindorff A."/>
            <person name="Ohm R."/>
            <person name="Martin F."/>
            <person name="Silar P."/>
            <person name="Natvig D."/>
            <person name="Lalanne C."/>
            <person name="Gautier V."/>
            <person name="Ament-velasquez S.L."/>
            <person name="Kruys A."/>
            <person name="Hutchinson M.I."/>
            <person name="Powell A.J."/>
            <person name="Barry K."/>
            <person name="Miller A.N."/>
            <person name="Grigoriev I.V."/>
            <person name="Debuchy R."/>
            <person name="Gladieux P."/>
            <person name="Thoren M.H."/>
            <person name="Johannesson H."/>
        </authorList>
    </citation>
    <scope>NUCLEOTIDE SEQUENCE</scope>
    <source>
        <strain evidence="3">SMH3391-2</strain>
    </source>
</reference>
<comment type="caution">
    <text evidence="3">The sequence shown here is derived from an EMBL/GenBank/DDBJ whole genome shotgun (WGS) entry which is preliminary data.</text>
</comment>
<keyword evidence="4" id="KW-1185">Reference proteome</keyword>
<comment type="similarity">
    <text evidence="1">Belongs to the GTP cyclohydrolase I type 2/NIF3 family.</text>
</comment>
<protein>
    <submittedName>
        <fullName evidence="3">GTP cyclohydrolase 1 type 2/Nif3</fullName>
    </submittedName>
</protein>
<evidence type="ECO:0000256" key="2">
    <source>
        <dbReference type="PIRSR" id="PIRSR602678-1"/>
    </source>
</evidence>
<dbReference type="GO" id="GO:0046872">
    <property type="term" value="F:metal ion binding"/>
    <property type="evidence" value="ECO:0007669"/>
    <property type="project" value="UniProtKB-KW"/>
</dbReference>
<dbReference type="PANTHER" id="PTHR13799">
    <property type="entry name" value="NGG1 INTERACTING FACTOR 3"/>
    <property type="match status" value="1"/>
</dbReference>
<feature type="binding site" evidence="2">
    <location>
        <position position="164"/>
    </location>
    <ligand>
        <name>a divalent metal cation</name>
        <dbReference type="ChEBI" id="CHEBI:60240"/>
        <label>1</label>
    </ligand>
</feature>
<dbReference type="NCBIfam" id="TIGR00486">
    <property type="entry name" value="YbgI_SA1388"/>
    <property type="match status" value="1"/>
</dbReference>
<dbReference type="Gene3D" id="3.40.1390.30">
    <property type="entry name" value="NIF3 (NGG1p interacting factor 3)-like"/>
    <property type="match status" value="1"/>
</dbReference>
<feature type="binding site" evidence="2">
    <location>
        <position position="126"/>
    </location>
    <ligand>
        <name>a divalent metal cation</name>
        <dbReference type="ChEBI" id="CHEBI:60240"/>
        <label>1</label>
    </ligand>
</feature>
<accession>A0AA40C4Q0</accession>
<dbReference type="GO" id="GO:0005739">
    <property type="term" value="C:mitochondrion"/>
    <property type="evidence" value="ECO:0007669"/>
    <property type="project" value="TreeGrafter"/>
</dbReference>
<organism evidence="3 4">
    <name type="scientific">Bombardia bombarda</name>
    <dbReference type="NCBI Taxonomy" id="252184"/>
    <lineage>
        <taxon>Eukaryota</taxon>
        <taxon>Fungi</taxon>
        <taxon>Dikarya</taxon>
        <taxon>Ascomycota</taxon>
        <taxon>Pezizomycotina</taxon>
        <taxon>Sordariomycetes</taxon>
        <taxon>Sordariomycetidae</taxon>
        <taxon>Sordariales</taxon>
        <taxon>Lasiosphaeriaceae</taxon>
        <taxon>Bombardia</taxon>
    </lineage>
</organism>
<dbReference type="InterPro" id="IPR002678">
    <property type="entry name" value="DUF34/NIF3"/>
</dbReference>
<dbReference type="Proteomes" id="UP001174934">
    <property type="component" value="Unassembled WGS sequence"/>
</dbReference>
<evidence type="ECO:0000256" key="1">
    <source>
        <dbReference type="ARBA" id="ARBA00006964"/>
    </source>
</evidence>
<evidence type="ECO:0000313" key="3">
    <source>
        <dbReference type="EMBL" id="KAK0625296.1"/>
    </source>
</evidence>
<sequence>MNISASLARTTRLLLRPAARSCSSGSGATSNSPTTTVTNMVSNLQSPLFTQQVVNAMRTLYPEELADRSWDNVGLLQGNIDPSSSIGAGWSTSRPVSPIVLLTNDLTIRVAEEAIRKKASIIVTYHPFIFRGLKSVTLADPQQRILLQLAQNNIAVYSPHTAIDAAPGGMNDWLADILEGHSVSTKRSVVQPINQATLPEGFGGAGYGRLVELAHPVNLGAIVQAYAEGLGGLRYVMVARPKASAGEPEHVMPISSVAICAGSGYDVLKNCKADLFVTGEMTHHSALKLTMEGKYVITVFHSNSERRFLKKRLQPLLQTTLRKEDPVAEVLVSEEDEDPFEIWDVKNLPPAALLGSKK</sequence>
<dbReference type="SUPFAM" id="SSF102705">
    <property type="entry name" value="NIF3 (NGG1p interacting factor 3)-like"/>
    <property type="match status" value="1"/>
</dbReference>
<gene>
    <name evidence="3" type="ORF">B0T17DRAFT_532430</name>
</gene>
<proteinExistence type="inferred from homology"/>
<keyword evidence="2" id="KW-0479">Metal-binding</keyword>